<keyword evidence="5 8" id="KW-0378">Hydrolase</keyword>
<evidence type="ECO:0000256" key="4">
    <source>
        <dbReference type="ARBA" id="ARBA00022723"/>
    </source>
</evidence>
<dbReference type="SUPFAM" id="SSF88723">
    <property type="entry name" value="PIN domain-like"/>
    <property type="match status" value="1"/>
</dbReference>
<dbReference type="EC" id="3.1.-.-" evidence="8"/>
<dbReference type="PANTHER" id="PTHR33653:SF1">
    <property type="entry name" value="RIBONUCLEASE VAPC2"/>
    <property type="match status" value="1"/>
</dbReference>
<sequence length="130" mass="14276">MIVDTSALLAIALKEPEAPRFIQLIREEGIAISASTLLESEIVVRARLGVDALNDLRDFLDRGPSEVVPFDARQARIASEAHARYGRGSKHPAKLNFGDCFSYALAMARDEPLLFKGDDFIHTDVRVAAP</sequence>
<evidence type="ECO:0000256" key="5">
    <source>
        <dbReference type="ARBA" id="ARBA00022801"/>
    </source>
</evidence>
<evidence type="ECO:0000256" key="3">
    <source>
        <dbReference type="ARBA" id="ARBA00022722"/>
    </source>
</evidence>
<dbReference type="CDD" id="cd09871">
    <property type="entry name" value="PIN_MtVapC28-VapC30-like"/>
    <property type="match status" value="1"/>
</dbReference>
<evidence type="ECO:0000256" key="1">
    <source>
        <dbReference type="ARBA" id="ARBA00001946"/>
    </source>
</evidence>
<dbReference type="InterPro" id="IPR022907">
    <property type="entry name" value="VapC_family"/>
</dbReference>
<keyword evidence="3 8" id="KW-0540">Nuclease</keyword>
<accession>A0ABV3LL47</accession>
<dbReference type="HAMAP" id="MF_00265">
    <property type="entry name" value="VapC_Nob1"/>
    <property type="match status" value="1"/>
</dbReference>
<name>A0ABV3LL47_9MICO</name>
<comment type="cofactor">
    <cofactor evidence="1 8">
        <name>Mg(2+)</name>
        <dbReference type="ChEBI" id="CHEBI:18420"/>
    </cofactor>
</comment>
<evidence type="ECO:0000259" key="9">
    <source>
        <dbReference type="Pfam" id="PF01850"/>
    </source>
</evidence>
<dbReference type="InterPro" id="IPR050556">
    <property type="entry name" value="Type_II_TA_system_RNase"/>
</dbReference>
<evidence type="ECO:0000256" key="6">
    <source>
        <dbReference type="ARBA" id="ARBA00022842"/>
    </source>
</evidence>
<keyword evidence="6 8" id="KW-0460">Magnesium</keyword>
<dbReference type="RefSeq" id="WP_033105302.1">
    <property type="nucleotide sequence ID" value="NZ_JAJVKR010000002.1"/>
</dbReference>
<keyword evidence="8" id="KW-0800">Toxin</keyword>
<reference evidence="10 11" key="1">
    <citation type="submission" date="2024-06" db="EMBL/GenBank/DDBJ databases">
        <title>The Natural Products Discovery Center: Release of the First 8490 Sequenced Strains for Exploring Actinobacteria Biosynthetic Diversity.</title>
        <authorList>
            <person name="Kalkreuter E."/>
            <person name="Kautsar S.A."/>
            <person name="Yang D."/>
            <person name="Bader C.D."/>
            <person name="Teijaro C.N."/>
            <person name="Fluegel L."/>
            <person name="Davis C.M."/>
            <person name="Simpson J.R."/>
            <person name="Lauterbach L."/>
            <person name="Steele A.D."/>
            <person name="Gui C."/>
            <person name="Meng S."/>
            <person name="Li G."/>
            <person name="Viehrig K."/>
            <person name="Ye F."/>
            <person name="Su P."/>
            <person name="Kiefer A.F."/>
            <person name="Nichols A."/>
            <person name="Cepeda A.J."/>
            <person name="Yan W."/>
            <person name="Fan B."/>
            <person name="Jiang Y."/>
            <person name="Adhikari A."/>
            <person name="Zheng C.-J."/>
            <person name="Schuster L."/>
            <person name="Cowan T.M."/>
            <person name="Smanski M.J."/>
            <person name="Chevrette M.G."/>
            <person name="De Carvalho L.P.S."/>
            <person name="Shen B."/>
        </authorList>
    </citation>
    <scope>NUCLEOTIDE SEQUENCE [LARGE SCALE GENOMIC DNA]</scope>
    <source>
        <strain evidence="10 11">NPDC077434</strain>
    </source>
</reference>
<organism evidence="10 11">
    <name type="scientific">Microbacterium profundi</name>
    <dbReference type="NCBI Taxonomy" id="450380"/>
    <lineage>
        <taxon>Bacteria</taxon>
        <taxon>Bacillati</taxon>
        <taxon>Actinomycetota</taxon>
        <taxon>Actinomycetes</taxon>
        <taxon>Micrococcales</taxon>
        <taxon>Microbacteriaceae</taxon>
        <taxon>Microbacterium</taxon>
    </lineage>
</organism>
<protein>
    <recommendedName>
        <fullName evidence="8">Ribonuclease VapC</fullName>
        <shortName evidence="8">RNase VapC</shortName>
        <ecNumber evidence="8">3.1.-.-</ecNumber>
    </recommendedName>
    <alternativeName>
        <fullName evidence="8">Toxin VapC</fullName>
    </alternativeName>
</protein>
<comment type="similarity">
    <text evidence="7 8">Belongs to the PINc/VapC protein family.</text>
</comment>
<keyword evidence="2 8" id="KW-1277">Toxin-antitoxin system</keyword>
<evidence type="ECO:0000313" key="10">
    <source>
        <dbReference type="EMBL" id="MEW1976622.1"/>
    </source>
</evidence>
<keyword evidence="11" id="KW-1185">Reference proteome</keyword>
<feature type="domain" description="PIN" evidence="9">
    <location>
        <begin position="1"/>
        <end position="124"/>
    </location>
</feature>
<evidence type="ECO:0000256" key="8">
    <source>
        <dbReference type="HAMAP-Rule" id="MF_00265"/>
    </source>
</evidence>
<feature type="binding site" evidence="8">
    <location>
        <position position="99"/>
    </location>
    <ligand>
        <name>Mg(2+)</name>
        <dbReference type="ChEBI" id="CHEBI:18420"/>
    </ligand>
</feature>
<evidence type="ECO:0000256" key="2">
    <source>
        <dbReference type="ARBA" id="ARBA00022649"/>
    </source>
</evidence>
<comment type="function">
    <text evidence="8">Toxic component of a toxin-antitoxin (TA) system. An RNase.</text>
</comment>
<keyword evidence="4 8" id="KW-0479">Metal-binding</keyword>
<dbReference type="Gene3D" id="3.40.50.1010">
    <property type="entry name" value="5'-nuclease"/>
    <property type="match status" value="1"/>
</dbReference>
<dbReference type="InterPro" id="IPR002716">
    <property type="entry name" value="PIN_dom"/>
</dbReference>
<evidence type="ECO:0000313" key="11">
    <source>
        <dbReference type="Proteomes" id="UP001553715"/>
    </source>
</evidence>
<dbReference type="EMBL" id="JBFBMH010000039">
    <property type="protein sequence ID" value="MEW1976622.1"/>
    <property type="molecule type" value="Genomic_DNA"/>
</dbReference>
<evidence type="ECO:0000256" key="7">
    <source>
        <dbReference type="ARBA" id="ARBA00038093"/>
    </source>
</evidence>
<comment type="caution">
    <text evidence="10">The sequence shown here is derived from an EMBL/GenBank/DDBJ whole genome shotgun (WGS) entry which is preliminary data.</text>
</comment>
<proteinExistence type="inferred from homology"/>
<dbReference type="Pfam" id="PF01850">
    <property type="entry name" value="PIN"/>
    <property type="match status" value="1"/>
</dbReference>
<dbReference type="InterPro" id="IPR029060">
    <property type="entry name" value="PIN-like_dom_sf"/>
</dbReference>
<dbReference type="Proteomes" id="UP001553715">
    <property type="component" value="Unassembled WGS sequence"/>
</dbReference>
<gene>
    <name evidence="8" type="primary">vapC</name>
    <name evidence="10" type="ORF">AB0301_16330</name>
</gene>
<feature type="binding site" evidence="8">
    <location>
        <position position="4"/>
    </location>
    <ligand>
        <name>Mg(2+)</name>
        <dbReference type="ChEBI" id="CHEBI:18420"/>
    </ligand>
</feature>
<dbReference type="PANTHER" id="PTHR33653">
    <property type="entry name" value="RIBONUCLEASE VAPC2"/>
    <property type="match status" value="1"/>
</dbReference>